<organism evidence="1 2">
    <name type="scientific">Candidatus Pandoraea novymonadis</name>
    <dbReference type="NCBI Taxonomy" id="1808959"/>
    <lineage>
        <taxon>Bacteria</taxon>
        <taxon>Pseudomonadati</taxon>
        <taxon>Pseudomonadota</taxon>
        <taxon>Betaproteobacteria</taxon>
        <taxon>Burkholderiales</taxon>
        <taxon>Burkholderiaceae</taxon>
        <taxon>Pandoraea</taxon>
    </lineage>
</organism>
<dbReference type="Proteomes" id="UP000242660">
    <property type="component" value="Unassembled WGS sequence"/>
</dbReference>
<dbReference type="EMBL" id="MUHY01000001">
    <property type="protein sequence ID" value="PSB92037.1"/>
    <property type="molecule type" value="Genomic_DNA"/>
</dbReference>
<evidence type="ECO:0000313" key="1">
    <source>
        <dbReference type="EMBL" id="PSB92037.1"/>
    </source>
</evidence>
<keyword evidence="2" id="KW-1185">Reference proteome</keyword>
<proteinExistence type="predicted"/>
<comment type="caution">
    <text evidence="1">The sequence shown here is derived from an EMBL/GenBank/DDBJ whole genome shotgun (WGS) entry which is preliminary data.</text>
</comment>
<protein>
    <submittedName>
        <fullName evidence="1">Uncharacterized protein</fullName>
    </submittedName>
</protein>
<name>A0ABX5FFK5_9BURK</name>
<reference evidence="1 2" key="1">
    <citation type="journal article" date="2017" name="Front. Microbiol.">
        <title>Genome of Ca. Pandoraea novymonadis, an Endosymbiotic Bacterium of the Trypanosomatid Novymonas esmeraldas.</title>
        <authorList>
            <person name="Kostygov A.Y."/>
            <person name="Butenko A."/>
            <person name="Nenarokova A."/>
            <person name="Tashyreva D."/>
            <person name="Flegontov P."/>
            <person name="Lukes J."/>
            <person name="Yurchenko V."/>
        </authorList>
    </citation>
    <scope>NUCLEOTIDE SEQUENCE [LARGE SCALE GENOMIC DNA]</scope>
    <source>
        <strain evidence="1 2">E262</strain>
    </source>
</reference>
<accession>A0ABX5FFK5</accession>
<evidence type="ECO:0000313" key="2">
    <source>
        <dbReference type="Proteomes" id="UP000242660"/>
    </source>
</evidence>
<sequence length="80" mass="9768">MPEVFLCVIKYSRQKTRLVKCAFIHYLFYLVFIFDEKISETLNLQEKFNELANYFLSKDVEHGTHAYFIKYWNSKRLSFN</sequence>
<gene>
    <name evidence="1" type="ORF">BZL35_00263</name>
</gene>